<feature type="coiled-coil region" evidence="1">
    <location>
        <begin position="114"/>
        <end position="155"/>
    </location>
</feature>
<name>A0A844HNR3_9RHOB</name>
<dbReference type="Proteomes" id="UP000449846">
    <property type="component" value="Unassembled WGS sequence"/>
</dbReference>
<accession>A0A844HNR3</accession>
<dbReference type="EMBL" id="WMIG01000010">
    <property type="protein sequence ID" value="MTH60739.1"/>
    <property type="molecule type" value="Genomic_DNA"/>
</dbReference>
<keyword evidence="2" id="KW-0812">Transmembrane</keyword>
<evidence type="ECO:0000256" key="1">
    <source>
        <dbReference type="SAM" id="Coils"/>
    </source>
</evidence>
<keyword evidence="4" id="KW-1185">Reference proteome</keyword>
<protein>
    <submittedName>
        <fullName evidence="3">Biotin/lipoyl-binding protein</fullName>
    </submittedName>
</protein>
<evidence type="ECO:0000313" key="4">
    <source>
        <dbReference type="Proteomes" id="UP000449846"/>
    </source>
</evidence>
<dbReference type="RefSeq" id="WP_155040683.1">
    <property type="nucleotide sequence ID" value="NZ_WMIG01000010.1"/>
</dbReference>
<reference evidence="3 4" key="1">
    <citation type="submission" date="2019-11" db="EMBL/GenBank/DDBJ databases">
        <authorList>
            <person name="Dong K."/>
        </authorList>
    </citation>
    <scope>NUCLEOTIDE SEQUENCE [LARGE SCALE GENOMIC DNA]</scope>
    <source>
        <strain evidence="3 4">NBRC 112902</strain>
    </source>
</reference>
<organism evidence="3 4">
    <name type="scientific">Paracoccus litorisediminis</name>
    <dbReference type="NCBI Taxonomy" id="2006130"/>
    <lineage>
        <taxon>Bacteria</taxon>
        <taxon>Pseudomonadati</taxon>
        <taxon>Pseudomonadota</taxon>
        <taxon>Alphaproteobacteria</taxon>
        <taxon>Rhodobacterales</taxon>
        <taxon>Paracoccaceae</taxon>
        <taxon>Paracoccus</taxon>
    </lineage>
</organism>
<dbReference type="PANTHER" id="PTHR30367:SF12">
    <property type="entry name" value="P-HYDROXYBENZOIC ACID EFFLUX PUMP SUBUNIT AAEA"/>
    <property type="match status" value="1"/>
</dbReference>
<dbReference type="SUPFAM" id="SSF111369">
    <property type="entry name" value="HlyD-like secretion proteins"/>
    <property type="match status" value="1"/>
</dbReference>
<dbReference type="AlphaFoldDB" id="A0A844HNR3"/>
<dbReference type="PANTHER" id="PTHR30367">
    <property type="entry name" value="P-HYDROXYBENZOIC ACID EFFLUX PUMP SUBUNIT AAEA-RELATED"/>
    <property type="match status" value="1"/>
</dbReference>
<evidence type="ECO:0000256" key="2">
    <source>
        <dbReference type="SAM" id="Phobius"/>
    </source>
</evidence>
<sequence length="409" mass="44673">MLELLLCSSVTILPDYLYRRFAQGKRFGREITLFTVWYELRWGIVLCLLLTISLITAIFYFHPSTKSATSVFRTVTILPETNGRVAETFVDINQSVKQGDPLFRLDDTSQRAAVETDRRALAEIEAELKVAQIQVREADGRIAQAQGMLAQATDEYETRNALLKQNSSAVARRDVERAQVQVETQQGMVDAAIAARDALKAQVEFQLPARKSSAEAALHEAQVELDKTLVLAGTDGIVQQFALRPGDVVNPMLRPAGILVPQRQVTGLVAGFGQIESQVMKPGMIGEVACIAKPWQVIPMVVTEVQDVIAAGQIRPTDQLLDMQNLVQGGTITVIMEPLFEGALDGLPQGATCIANAYTSNHDALDDPGTGSFKRFGLHAIDTVGLVHALILRIQAILLPVQTLVLKGH</sequence>
<keyword evidence="2" id="KW-0472">Membrane</keyword>
<evidence type="ECO:0000313" key="3">
    <source>
        <dbReference type="EMBL" id="MTH60739.1"/>
    </source>
</evidence>
<comment type="caution">
    <text evidence="3">The sequence shown here is derived from an EMBL/GenBank/DDBJ whole genome shotgun (WGS) entry which is preliminary data.</text>
</comment>
<gene>
    <name evidence="3" type="ORF">GL300_16110</name>
</gene>
<dbReference type="InterPro" id="IPR050393">
    <property type="entry name" value="MFP_Efflux_Pump"/>
</dbReference>
<dbReference type="Gene3D" id="1.10.287.470">
    <property type="entry name" value="Helix hairpin bin"/>
    <property type="match status" value="1"/>
</dbReference>
<proteinExistence type="predicted"/>
<dbReference type="OrthoDB" id="7929252at2"/>
<dbReference type="Gene3D" id="2.40.50.100">
    <property type="match status" value="1"/>
</dbReference>
<keyword evidence="1" id="KW-0175">Coiled coil</keyword>
<keyword evidence="2" id="KW-1133">Transmembrane helix</keyword>
<feature type="transmembrane region" description="Helical" evidence="2">
    <location>
        <begin position="42"/>
        <end position="61"/>
    </location>
</feature>